<dbReference type="EMBL" id="JAJSOF020000013">
    <property type="protein sequence ID" value="KAJ4443478.1"/>
    <property type="molecule type" value="Genomic_DNA"/>
</dbReference>
<protein>
    <recommendedName>
        <fullName evidence="4">Transposase</fullName>
    </recommendedName>
</protein>
<organism evidence="2 3">
    <name type="scientific">Periplaneta americana</name>
    <name type="common">American cockroach</name>
    <name type="synonym">Blatta americana</name>
    <dbReference type="NCBI Taxonomy" id="6978"/>
    <lineage>
        <taxon>Eukaryota</taxon>
        <taxon>Metazoa</taxon>
        <taxon>Ecdysozoa</taxon>
        <taxon>Arthropoda</taxon>
        <taxon>Hexapoda</taxon>
        <taxon>Insecta</taxon>
        <taxon>Pterygota</taxon>
        <taxon>Neoptera</taxon>
        <taxon>Polyneoptera</taxon>
        <taxon>Dictyoptera</taxon>
        <taxon>Blattodea</taxon>
        <taxon>Blattoidea</taxon>
        <taxon>Blattidae</taxon>
        <taxon>Blattinae</taxon>
        <taxon>Periplaneta</taxon>
    </lineage>
</organism>
<evidence type="ECO:0000313" key="2">
    <source>
        <dbReference type="EMBL" id="KAJ4443478.1"/>
    </source>
</evidence>
<name>A0ABQ8TC32_PERAM</name>
<accession>A0ABQ8TC32</accession>
<reference evidence="2 3" key="1">
    <citation type="journal article" date="2022" name="Allergy">
        <title>Genome assembly and annotation of Periplaneta americana reveal a comprehensive cockroach allergen profile.</title>
        <authorList>
            <person name="Wang L."/>
            <person name="Xiong Q."/>
            <person name="Saelim N."/>
            <person name="Wang L."/>
            <person name="Nong W."/>
            <person name="Wan A.T."/>
            <person name="Shi M."/>
            <person name="Liu X."/>
            <person name="Cao Q."/>
            <person name="Hui J.H.L."/>
            <person name="Sookrung N."/>
            <person name="Leung T.F."/>
            <person name="Tungtrongchitr A."/>
            <person name="Tsui S.K.W."/>
        </authorList>
    </citation>
    <scope>NUCLEOTIDE SEQUENCE [LARGE SCALE GENOMIC DNA]</scope>
    <source>
        <strain evidence="2">PWHHKU_190912</strain>
    </source>
</reference>
<gene>
    <name evidence="2" type="ORF">ANN_05150</name>
</gene>
<evidence type="ECO:0008006" key="4">
    <source>
        <dbReference type="Google" id="ProtNLM"/>
    </source>
</evidence>
<evidence type="ECO:0000256" key="1">
    <source>
        <dbReference type="SAM" id="MobiDB-lite"/>
    </source>
</evidence>
<feature type="region of interest" description="Disordered" evidence="1">
    <location>
        <begin position="1"/>
        <end position="25"/>
    </location>
</feature>
<keyword evidence="3" id="KW-1185">Reference proteome</keyword>
<dbReference type="Proteomes" id="UP001148838">
    <property type="component" value="Unassembled WGS sequence"/>
</dbReference>
<evidence type="ECO:0000313" key="3">
    <source>
        <dbReference type="Proteomes" id="UP001148838"/>
    </source>
</evidence>
<comment type="caution">
    <text evidence="2">The sequence shown here is derived from an EMBL/GenBank/DDBJ whole genome shotgun (WGS) entry which is preliminary data.</text>
</comment>
<sequence length="285" mass="32087">MSPRSSTESYPAFAHSGLRENPGKNLNQVTCPDRESNPGHLVSRPDALTVTPQMNLQIAHLRQKSAKRQLVSDLTNSAVPASTAAEETVNAHSESTTSVMSSSSEIEEILNTSIHSDFQFRLHQNSQHRQQENPNSTHDIVLSDAIDLFDEDLDKYNDDQVFNTDECGFHNEKPFGRTLERQVYGVVQSKGATTHSYTITQVVSKAGKLMPKLLLILEEPKEDIDDCFTEDIMSISLEAKELQYLLITFFITIFRTKPCFHRLFGQRSVKQQIAQQTTANLFTLN</sequence>
<proteinExistence type="predicted"/>